<accession>A0A932A6R1</accession>
<dbReference type="InterPro" id="IPR050993">
    <property type="entry name" value="Isochorismatase_domain"/>
</dbReference>
<dbReference type="Pfam" id="PF00857">
    <property type="entry name" value="Isochorismatase"/>
    <property type="match status" value="1"/>
</dbReference>
<dbReference type="AlphaFoldDB" id="A0A932A6R1"/>
<dbReference type="EMBL" id="JACPNR010000004">
    <property type="protein sequence ID" value="MBI2677437.1"/>
    <property type="molecule type" value="Genomic_DNA"/>
</dbReference>
<dbReference type="SUPFAM" id="SSF52499">
    <property type="entry name" value="Isochorismatase-like hydrolases"/>
    <property type="match status" value="1"/>
</dbReference>
<dbReference type="Proteomes" id="UP000779809">
    <property type="component" value="Unassembled WGS sequence"/>
</dbReference>
<evidence type="ECO:0000259" key="1">
    <source>
        <dbReference type="Pfam" id="PF00857"/>
    </source>
</evidence>
<dbReference type="PANTHER" id="PTHR14119:SF3">
    <property type="entry name" value="ISOCHORISMATASE DOMAIN-CONTAINING PROTEIN 2"/>
    <property type="match status" value="1"/>
</dbReference>
<dbReference type="Gene3D" id="3.40.50.850">
    <property type="entry name" value="Isochorismatase-like"/>
    <property type="match status" value="1"/>
</dbReference>
<dbReference type="InterPro" id="IPR000868">
    <property type="entry name" value="Isochorismatase-like_dom"/>
</dbReference>
<dbReference type="GO" id="GO:0016787">
    <property type="term" value="F:hydrolase activity"/>
    <property type="evidence" value="ECO:0007669"/>
    <property type="project" value="UniProtKB-KW"/>
</dbReference>
<name>A0A932A6R1_9BACT</name>
<evidence type="ECO:0000313" key="2">
    <source>
        <dbReference type="EMBL" id="MBI2677437.1"/>
    </source>
</evidence>
<comment type="caution">
    <text evidence="2">The sequence shown here is derived from an EMBL/GenBank/DDBJ whole genome shotgun (WGS) entry which is preliminary data.</text>
</comment>
<dbReference type="InterPro" id="IPR036380">
    <property type="entry name" value="Isochorismatase-like_sf"/>
</dbReference>
<proteinExistence type="predicted"/>
<keyword evidence="2" id="KW-0378">Hydrolase</keyword>
<reference evidence="2" key="1">
    <citation type="submission" date="2020-07" db="EMBL/GenBank/DDBJ databases">
        <title>Huge and variable diversity of episymbiotic CPR bacteria and DPANN archaea in groundwater ecosystems.</title>
        <authorList>
            <person name="He C.Y."/>
            <person name="Keren R."/>
            <person name="Whittaker M."/>
            <person name="Farag I.F."/>
            <person name="Doudna J."/>
            <person name="Cate J.H.D."/>
            <person name="Banfield J.F."/>
        </authorList>
    </citation>
    <scope>NUCLEOTIDE SEQUENCE</scope>
    <source>
        <strain evidence="2">NC_groundwater_580_Pr5_B-0.1um_64_19</strain>
    </source>
</reference>
<sequence length="207" mass="22302">MPSVGLITTANDRKNAALQPLAVERTALVVVDIQEKLLPPIHEKERLLRNAQLLLRLAGVLNLPVLATTQYAKGLGPTVPQVAELFPASTQPMDKLEFGCFGNEAFCGAVRDLGHNRDALLVCGMETHICVLQTVLGALKEGYAVHVAADACGSRPTPGDDKALNWRLGLERMRDAGAVISSTEAAIYELLRGSGTAEFKRMLAYLK</sequence>
<gene>
    <name evidence="2" type="ORF">HYX28_01500</name>
</gene>
<dbReference type="PANTHER" id="PTHR14119">
    <property type="entry name" value="HYDROLASE"/>
    <property type="match status" value="1"/>
</dbReference>
<protein>
    <submittedName>
        <fullName evidence="2">Hydrolase</fullName>
    </submittedName>
</protein>
<organism evidence="2 3">
    <name type="scientific">Candidatus Korobacter versatilis</name>
    <dbReference type="NCBI Taxonomy" id="658062"/>
    <lineage>
        <taxon>Bacteria</taxon>
        <taxon>Pseudomonadati</taxon>
        <taxon>Acidobacteriota</taxon>
        <taxon>Terriglobia</taxon>
        <taxon>Terriglobales</taxon>
        <taxon>Candidatus Korobacteraceae</taxon>
        <taxon>Candidatus Korobacter</taxon>
    </lineage>
</organism>
<evidence type="ECO:0000313" key="3">
    <source>
        <dbReference type="Proteomes" id="UP000779809"/>
    </source>
</evidence>
<dbReference type="CDD" id="cd01012">
    <property type="entry name" value="YcaC_related"/>
    <property type="match status" value="1"/>
</dbReference>
<feature type="domain" description="Isochorismatase-like" evidence="1">
    <location>
        <begin position="26"/>
        <end position="184"/>
    </location>
</feature>